<dbReference type="InterPro" id="IPR036453">
    <property type="entry name" value="GluRdtase_dimer_dom_sf"/>
</dbReference>
<feature type="domain" description="Tetrapyrrole biosynthesis glutamyl-tRNA reductase dimerisation" evidence="14">
    <location>
        <begin position="345"/>
        <end position="443"/>
    </location>
</feature>
<feature type="binding site" evidence="8 10">
    <location>
        <position position="143"/>
    </location>
    <ligand>
        <name>substrate</name>
    </ligand>
</feature>
<evidence type="ECO:0000256" key="13">
    <source>
        <dbReference type="RuleBase" id="RU000584"/>
    </source>
</evidence>
<keyword evidence="5 8" id="KW-0560">Oxidoreductase</keyword>
<dbReference type="InterPro" id="IPR006151">
    <property type="entry name" value="Shikm_DH/Glu-tRNA_Rdtase"/>
</dbReference>
<dbReference type="PROSITE" id="PS00747">
    <property type="entry name" value="GLUTR"/>
    <property type="match status" value="1"/>
</dbReference>
<evidence type="ECO:0000256" key="10">
    <source>
        <dbReference type="PIRSR" id="PIRSR000445-2"/>
    </source>
</evidence>
<dbReference type="InterPro" id="IPR036291">
    <property type="entry name" value="NAD(P)-bd_dom_sf"/>
</dbReference>
<comment type="subunit">
    <text evidence="8">Homodimer.</text>
</comment>
<dbReference type="GO" id="GO:0019353">
    <property type="term" value="P:protoporphyrinogen IX biosynthetic process from glutamate"/>
    <property type="evidence" value="ECO:0007669"/>
    <property type="project" value="TreeGrafter"/>
</dbReference>
<evidence type="ECO:0000256" key="8">
    <source>
        <dbReference type="HAMAP-Rule" id="MF_00087"/>
    </source>
</evidence>
<organism evidence="17 18">
    <name type="scientific">Terrabacter aerolatus</name>
    <dbReference type="NCBI Taxonomy" id="422442"/>
    <lineage>
        <taxon>Bacteria</taxon>
        <taxon>Bacillati</taxon>
        <taxon>Actinomycetota</taxon>
        <taxon>Actinomycetes</taxon>
        <taxon>Micrococcales</taxon>
        <taxon>Intrasporangiaceae</taxon>
        <taxon>Terrabacter</taxon>
    </lineage>
</organism>
<dbReference type="EMBL" id="BJYX01000037">
    <property type="protein sequence ID" value="GEO32134.1"/>
    <property type="molecule type" value="Genomic_DNA"/>
</dbReference>
<dbReference type="UniPathway" id="UPA00251">
    <property type="reaction ID" value="UER00316"/>
</dbReference>
<accession>A0A512D6M9</accession>
<comment type="caution">
    <text evidence="17">The sequence shown here is derived from an EMBL/GenBank/DDBJ whole genome shotgun (WGS) entry which is preliminary data.</text>
</comment>
<comment type="catalytic activity">
    <reaction evidence="7 8 13">
        <text>(S)-4-amino-5-oxopentanoate + tRNA(Glu) + NADP(+) = L-glutamyl-tRNA(Glu) + NADPH + H(+)</text>
        <dbReference type="Rhea" id="RHEA:12344"/>
        <dbReference type="Rhea" id="RHEA-COMP:9663"/>
        <dbReference type="Rhea" id="RHEA-COMP:9680"/>
        <dbReference type="ChEBI" id="CHEBI:15378"/>
        <dbReference type="ChEBI" id="CHEBI:57501"/>
        <dbReference type="ChEBI" id="CHEBI:57783"/>
        <dbReference type="ChEBI" id="CHEBI:58349"/>
        <dbReference type="ChEBI" id="CHEBI:78442"/>
        <dbReference type="ChEBI" id="CHEBI:78520"/>
        <dbReference type="EC" id="1.2.1.70"/>
    </reaction>
</comment>
<keyword evidence="18" id="KW-1185">Reference proteome</keyword>
<evidence type="ECO:0000313" key="17">
    <source>
        <dbReference type="EMBL" id="GEO32134.1"/>
    </source>
</evidence>
<dbReference type="InterPro" id="IPR036343">
    <property type="entry name" value="GluRdtase_N_sf"/>
</dbReference>
<dbReference type="Proteomes" id="UP000321534">
    <property type="component" value="Unassembled WGS sequence"/>
</dbReference>
<feature type="binding site" evidence="8 10">
    <location>
        <begin position="49"/>
        <end position="52"/>
    </location>
    <ligand>
        <name>substrate</name>
    </ligand>
</feature>
<dbReference type="InterPro" id="IPR018214">
    <property type="entry name" value="GluRdtase_CS"/>
</dbReference>
<evidence type="ECO:0000256" key="2">
    <source>
        <dbReference type="ARBA" id="ARBA00005916"/>
    </source>
</evidence>
<proteinExistence type="inferred from homology"/>
<evidence type="ECO:0000256" key="4">
    <source>
        <dbReference type="ARBA" id="ARBA00022857"/>
    </source>
</evidence>
<dbReference type="EC" id="1.2.1.70" evidence="3 8"/>
<dbReference type="Pfam" id="PF01488">
    <property type="entry name" value="Shikimate_DH"/>
    <property type="match status" value="1"/>
</dbReference>
<keyword evidence="6 8" id="KW-0627">Porphyrin biosynthesis</keyword>
<dbReference type="SUPFAM" id="SSF69075">
    <property type="entry name" value="Glutamyl tRNA-reductase dimerization domain"/>
    <property type="match status" value="1"/>
</dbReference>
<dbReference type="NCBIfam" id="TIGR01035">
    <property type="entry name" value="hemA"/>
    <property type="match status" value="1"/>
</dbReference>
<feature type="site" description="Important for activity" evidence="8 12">
    <location>
        <position position="122"/>
    </location>
</feature>
<evidence type="ECO:0000256" key="12">
    <source>
        <dbReference type="PIRSR" id="PIRSR000445-4"/>
    </source>
</evidence>
<dbReference type="RefSeq" id="WP_147068496.1">
    <property type="nucleotide sequence ID" value="NZ_BAAARO010000007.1"/>
</dbReference>
<dbReference type="AlphaFoldDB" id="A0A512D6M9"/>
<evidence type="ECO:0000259" key="16">
    <source>
        <dbReference type="Pfam" id="PF05201"/>
    </source>
</evidence>
<dbReference type="OrthoDB" id="110209at2"/>
<dbReference type="Gene3D" id="3.30.460.30">
    <property type="entry name" value="Glutamyl-tRNA reductase, N-terminal domain"/>
    <property type="match status" value="1"/>
</dbReference>
<dbReference type="Pfam" id="PF00745">
    <property type="entry name" value="GlutR_dimer"/>
    <property type="match status" value="1"/>
</dbReference>
<comment type="domain">
    <text evidence="8">Possesses an unusual extended V-shaped dimeric structure with each monomer consisting of three distinct domains arranged along a curved 'spinal' alpha-helix. The N-terminal catalytic domain specifically recognizes the glutamate moiety of the substrate. The second domain is the NADPH-binding domain, and the third C-terminal domain is responsible for dimerization.</text>
</comment>
<evidence type="ECO:0000313" key="18">
    <source>
        <dbReference type="Proteomes" id="UP000321534"/>
    </source>
</evidence>
<evidence type="ECO:0000256" key="11">
    <source>
        <dbReference type="PIRSR" id="PIRSR000445-3"/>
    </source>
</evidence>
<feature type="domain" description="Quinate/shikimate 5-dehydrogenase/glutamyl-tRNA reductase" evidence="15">
    <location>
        <begin position="195"/>
        <end position="327"/>
    </location>
</feature>
<feature type="domain" description="Glutamyl-tRNA reductase N-terminal" evidence="16">
    <location>
        <begin position="6"/>
        <end position="179"/>
    </location>
</feature>
<protein>
    <recommendedName>
        <fullName evidence="3 8">Glutamyl-tRNA reductase</fullName>
        <shortName evidence="8">GluTR</shortName>
        <ecNumber evidence="3 8">1.2.1.70</ecNumber>
    </recommendedName>
</protein>
<feature type="binding site" evidence="8 10">
    <location>
        <position position="132"/>
    </location>
    <ligand>
        <name>substrate</name>
    </ligand>
</feature>
<dbReference type="Pfam" id="PF05201">
    <property type="entry name" value="GlutR_N"/>
    <property type="match status" value="1"/>
</dbReference>
<dbReference type="PANTHER" id="PTHR43013:SF1">
    <property type="entry name" value="GLUTAMYL-TRNA REDUCTASE"/>
    <property type="match status" value="1"/>
</dbReference>
<dbReference type="Gene3D" id="3.40.50.720">
    <property type="entry name" value="NAD(P)-binding Rossmann-like Domain"/>
    <property type="match status" value="1"/>
</dbReference>
<feature type="binding site" evidence="8 11">
    <location>
        <begin position="212"/>
        <end position="217"/>
    </location>
    <ligand>
        <name>NADP(+)</name>
        <dbReference type="ChEBI" id="CHEBI:58349"/>
    </ligand>
</feature>
<reference evidence="17 18" key="1">
    <citation type="submission" date="2019-07" db="EMBL/GenBank/DDBJ databases">
        <title>Whole genome shotgun sequence of Terrabacter aerolatus NBRC 106305.</title>
        <authorList>
            <person name="Hosoyama A."/>
            <person name="Uohara A."/>
            <person name="Ohji S."/>
            <person name="Ichikawa N."/>
        </authorList>
    </citation>
    <scope>NUCLEOTIDE SEQUENCE [LARGE SCALE GENOMIC DNA]</scope>
    <source>
        <strain evidence="17 18">NBRC 106305</strain>
    </source>
</reference>
<dbReference type="GO" id="GO:0050661">
    <property type="term" value="F:NADP binding"/>
    <property type="evidence" value="ECO:0007669"/>
    <property type="project" value="InterPro"/>
</dbReference>
<evidence type="ECO:0000256" key="3">
    <source>
        <dbReference type="ARBA" id="ARBA00012970"/>
    </source>
</evidence>
<comment type="similarity">
    <text evidence="2 8 13">Belongs to the glutamyl-tRNA reductase family.</text>
</comment>
<feature type="binding site" evidence="8 10">
    <location>
        <begin position="137"/>
        <end position="139"/>
    </location>
    <ligand>
        <name>substrate</name>
    </ligand>
</feature>
<feature type="active site" description="Nucleophile" evidence="8 9">
    <location>
        <position position="50"/>
    </location>
</feature>
<dbReference type="GO" id="GO:0008883">
    <property type="term" value="F:glutamyl-tRNA reductase activity"/>
    <property type="evidence" value="ECO:0007669"/>
    <property type="project" value="UniProtKB-UniRule"/>
</dbReference>
<evidence type="ECO:0000256" key="7">
    <source>
        <dbReference type="ARBA" id="ARBA00047464"/>
    </source>
</evidence>
<dbReference type="InterPro" id="IPR000343">
    <property type="entry name" value="4pyrrol_synth_GluRdtase"/>
</dbReference>
<comment type="pathway">
    <text evidence="1 8 13">Porphyrin-containing compound metabolism; protoporphyrin-IX biosynthesis; 5-aminolevulinate from L-glutamyl-tRNA(Glu): step 1/2.</text>
</comment>
<evidence type="ECO:0000259" key="14">
    <source>
        <dbReference type="Pfam" id="PF00745"/>
    </source>
</evidence>
<evidence type="ECO:0000256" key="5">
    <source>
        <dbReference type="ARBA" id="ARBA00023002"/>
    </source>
</evidence>
<dbReference type="InterPro" id="IPR015895">
    <property type="entry name" value="4pyrrol_synth_GluRdtase_N"/>
</dbReference>
<evidence type="ECO:0000256" key="1">
    <source>
        <dbReference type="ARBA" id="ARBA00005059"/>
    </source>
</evidence>
<gene>
    <name evidence="8 17" type="primary">hemA</name>
    <name evidence="17" type="ORF">TAE01_39440</name>
</gene>
<dbReference type="InterPro" id="IPR015896">
    <property type="entry name" value="4pyrrol_synth_GluRdtase_dimer"/>
</dbReference>
<dbReference type="CDD" id="cd05213">
    <property type="entry name" value="NAD_bind_Glutamyl_tRNA_reduct"/>
    <property type="match status" value="1"/>
</dbReference>
<name>A0A512D6M9_9MICO</name>
<comment type="function">
    <text evidence="8">Catalyzes the NADPH-dependent reduction of glutamyl-tRNA(Glu) to glutamate 1-semialdehyde (GSA).</text>
</comment>
<dbReference type="SUPFAM" id="SSF51735">
    <property type="entry name" value="NAD(P)-binding Rossmann-fold domains"/>
    <property type="match status" value="1"/>
</dbReference>
<dbReference type="PANTHER" id="PTHR43013">
    <property type="entry name" value="GLUTAMYL-TRNA REDUCTASE"/>
    <property type="match status" value="1"/>
</dbReference>
<evidence type="ECO:0000256" key="6">
    <source>
        <dbReference type="ARBA" id="ARBA00023244"/>
    </source>
</evidence>
<keyword evidence="4 8" id="KW-0521">NADP</keyword>
<comment type="miscellaneous">
    <text evidence="8">During catalysis, the active site Cys acts as a nucleophile attacking the alpha-carbonyl group of tRNA-bound glutamate with the formation of a thioester intermediate between enzyme and glutamate, and the concomitant release of tRNA(Glu). The thioester intermediate is finally reduced by direct hydride transfer from NADPH, to form the product GSA.</text>
</comment>
<dbReference type="SUPFAM" id="SSF69742">
    <property type="entry name" value="Glutamyl tRNA-reductase catalytic, N-terminal domain"/>
    <property type="match status" value="1"/>
</dbReference>
<dbReference type="PIRSF" id="PIRSF000445">
    <property type="entry name" value="4pyrrol_synth_GluRdtase"/>
    <property type="match status" value="1"/>
</dbReference>
<dbReference type="HAMAP" id="MF_00087">
    <property type="entry name" value="Glu_tRNA_reductase"/>
    <property type="match status" value="1"/>
</dbReference>
<evidence type="ECO:0000256" key="9">
    <source>
        <dbReference type="PIRSR" id="PIRSR000445-1"/>
    </source>
</evidence>
<sequence>MSLLVIGLSHHTAPLSVLEALSERPDRAEAIAASVLGSATATEAVVLSTCNRLEVYASVPAFHPAVAAIGEALALAAGIEEPEGARPRPELPPGDPADALAARAEALADHLYVRYDDAAVAHAFTVACGLDSMAVGEAQILGQMRDSLAGAQGRGQVGESLNSLFQGALRVGKRAHAETDIDQHSVSLVQIALEEAASVLGPLDRASTAVVGAGGMSGLAAATAHRQGVASLAIVNRTPERAERLATATSGGARAWAELPEVLAESDLVITCTGAVGHVITAEMLAESAARREGRPQFVVDLALPRDVEPVASWSRDAPGVTLVDLQALGLLLEGRADTTQVVRVRELVTGEVADYLTRRMEKSVAPTVAALRARAAALVATEMDRLDQRLPGLDETTRAEVGLAVHRIVEKLLHTPTMRVKEFAMEGSGDDYAAALRELFDLEPKDVANVSTPPKRVQP</sequence>
<evidence type="ECO:0000259" key="15">
    <source>
        <dbReference type="Pfam" id="PF01488"/>
    </source>
</evidence>